<gene>
    <name evidence="3" type="ORF">MIND_01427500</name>
</gene>
<dbReference type="InterPro" id="IPR041457">
    <property type="entry name" value="CxC2_KDZ-assoc"/>
</dbReference>
<dbReference type="PANTHER" id="PTHR33096">
    <property type="entry name" value="CXC2 DOMAIN-CONTAINING PROTEIN"/>
    <property type="match status" value="1"/>
</dbReference>
<dbReference type="InterPro" id="IPR040521">
    <property type="entry name" value="KDZ"/>
</dbReference>
<dbReference type="OrthoDB" id="2804062at2759"/>
<dbReference type="Pfam" id="PF18758">
    <property type="entry name" value="KDZ"/>
    <property type="match status" value="1"/>
</dbReference>
<organism evidence="3 4">
    <name type="scientific">Mycena indigotica</name>
    <dbReference type="NCBI Taxonomy" id="2126181"/>
    <lineage>
        <taxon>Eukaryota</taxon>
        <taxon>Fungi</taxon>
        <taxon>Dikarya</taxon>
        <taxon>Basidiomycota</taxon>
        <taxon>Agaricomycotina</taxon>
        <taxon>Agaricomycetes</taxon>
        <taxon>Agaricomycetidae</taxon>
        <taxon>Agaricales</taxon>
        <taxon>Marasmiineae</taxon>
        <taxon>Mycenaceae</taxon>
        <taxon>Mycena</taxon>
    </lineage>
</organism>
<evidence type="ECO:0000313" key="4">
    <source>
        <dbReference type="Proteomes" id="UP000636479"/>
    </source>
</evidence>
<name>A0A8H6VUE4_9AGAR</name>
<evidence type="ECO:0000256" key="1">
    <source>
        <dbReference type="SAM" id="MobiDB-lite"/>
    </source>
</evidence>
<dbReference type="PANTHER" id="PTHR33096:SF1">
    <property type="entry name" value="CXC1-LIKE CYSTEINE CLUSTER ASSOCIATED WITH KDZ TRANSPOSASES DOMAIN-CONTAINING PROTEIN"/>
    <property type="match status" value="1"/>
</dbReference>
<evidence type="ECO:0000259" key="2">
    <source>
        <dbReference type="Pfam" id="PF18803"/>
    </source>
</evidence>
<protein>
    <submittedName>
        <fullName evidence="3">CxC2 domain-containing protein</fullName>
    </submittedName>
</protein>
<reference evidence="3" key="1">
    <citation type="submission" date="2020-05" db="EMBL/GenBank/DDBJ databases">
        <title>Mycena genomes resolve the evolution of fungal bioluminescence.</title>
        <authorList>
            <person name="Tsai I.J."/>
        </authorList>
    </citation>
    <scope>NUCLEOTIDE SEQUENCE</scope>
    <source>
        <strain evidence="3">171206Taipei</strain>
    </source>
</reference>
<dbReference type="EMBL" id="JACAZF010000020">
    <property type="protein sequence ID" value="KAF7288609.1"/>
    <property type="molecule type" value="Genomic_DNA"/>
</dbReference>
<comment type="caution">
    <text evidence="3">The sequence shown here is derived from an EMBL/GenBank/DDBJ whole genome shotgun (WGS) entry which is preliminary data.</text>
</comment>
<keyword evidence="4" id="KW-1185">Reference proteome</keyword>
<feature type="compositionally biased region" description="Basic and acidic residues" evidence="1">
    <location>
        <begin position="1"/>
        <end position="15"/>
    </location>
</feature>
<evidence type="ECO:0000313" key="3">
    <source>
        <dbReference type="EMBL" id="KAF7288609.1"/>
    </source>
</evidence>
<sequence>MGRRTRAENLGDFHDSTTSSHGDLHTHVSADGARLFSRTQQTAPQKRHRGVAVSEDDERLAEWIPVSGSGLDDMRALADTITSYDVSPDEEEGEGDTAKRRRTIPCQLGFPTANFTLTSFLRREGLGDFLHAPKCSFCRECFGTDNCRIFQCKQCGGFLQCGKCVVEQHMRCPLHTLREWNGVYWDDISLQSPKEHGGLGLVFQLGHHGFACQNPGPVKSLVVIDTRGIFSLRIRLCSCEYGQRRSDPVQQLLAHGWYPATAINPETCATLEALELFRLLNVVGNLNAHDFVGTLERLTDAANVGKVPDRYKTFIRIARQHTFLTTAKRLGRAHEKNGLVVEKRGGFALRCWACPDAERNLPEGWRNVRKKDAYLYKLILAVDANFRLKNRIRANAHKDPSLIAGRGYFVESEAYKAHLKEYINEKDISTCVAFAALLQKDTRISTGLRVSGAGGCVCARHGLLRPQGIGDLQKGERYANMDFIVLSAVQDEAVESLALSYDIGCQWSVHLPERATRLKDSGRMAKDLSGFKMQFALPVWHAAAHEIGCRTANSLSYQVGVGKTDGEGIERTWATLNPIGWSTKEMGEGARQDAIEDRLDHINFEKNRGQGNTLARKLIVALAESARQDEEFSELDGGIDAPTRVLWNAKVRAWLADSSQPSPYLLDGAKDGQQTQKSIMEELKMAELEDVRAGNAPLVEGRMTSAAFIEAGLQLEAQQRRIIAETKNTTLLNADRSSQIQERRFAFFRKHKTFLRLQLTYMPGVDDIRMADEAERDPDAPPPKAEYVKLYLPSHIPAEKRSSACGRGVAEAEIKLRVGQCGDALAELRAALNTQTHLVYWWNENSVGQRSSTRSASLISRVGEAVAKAAAKYRDAQTALVALQGSNSAPQFRPLLDADINARPGVENDIESLKRLATADSSRVARNQPSEAALKRTVSWIWTTGGSSASDLHDSVRVDWSKAKARRDRWREEVNLVREEMKRVLRSLRWEQDQWKSRVDHRSDEQGISDELKSGLRAYACRQAELHRRMGEFFFAEWSKSIEAALGGLMRNLLDGGEEELTVEENDGNDEERD</sequence>
<accession>A0A8H6VUE4</accession>
<dbReference type="Proteomes" id="UP000636479">
    <property type="component" value="Unassembled WGS sequence"/>
</dbReference>
<dbReference type="GeneID" id="59353173"/>
<dbReference type="AlphaFoldDB" id="A0A8H6VUE4"/>
<feature type="region of interest" description="Disordered" evidence="1">
    <location>
        <begin position="1"/>
        <end position="54"/>
    </location>
</feature>
<feature type="domain" description="CxC2-like cysteine cluster KDZ transposase-associated" evidence="2">
    <location>
        <begin position="199"/>
        <end position="302"/>
    </location>
</feature>
<proteinExistence type="predicted"/>
<dbReference type="Pfam" id="PF18803">
    <property type="entry name" value="CxC2"/>
    <property type="match status" value="1"/>
</dbReference>
<dbReference type="RefSeq" id="XP_037212928.1">
    <property type="nucleotide sequence ID" value="XM_037370657.1"/>
</dbReference>